<dbReference type="Gene3D" id="3.30.420.40">
    <property type="match status" value="2"/>
</dbReference>
<evidence type="ECO:0000313" key="3">
    <source>
        <dbReference type="Proteomes" id="UP000243052"/>
    </source>
</evidence>
<evidence type="ECO:0000256" key="1">
    <source>
        <dbReference type="RuleBase" id="RU000487"/>
    </source>
</evidence>
<comment type="similarity">
    <text evidence="1">Belongs to the actin family.</text>
</comment>
<dbReference type="AlphaFoldDB" id="A0A0X8HSV8"/>
<proteinExistence type="inferred from homology"/>
<dbReference type="OrthoDB" id="74201at2759"/>
<sequence length="462" mass="52559">MPPLRQDSYFIVYPRSRTTLVQFGIGEETFVPPKWEIPTKIYRGSNGEFTSKETNDVVYPIVNGKITDLNAFLYFLKLLYKSVLKQVLKDDAENWDMLAANIPMFMLTNYAWSQYETEAITQYVFEKLKLNNLMLVPASLATTYAFGYIQNCVVIDIGATHTDIVPIVDYTPLDHLAYSADIGGDAINAKLASLLPGWSPEQIEDLKRSPIFEVLSKDAKTLSKFNFDEDPDEGSDEGALDVAAIVTSNRDTREILEERERSKNKEQVSNSQLERNTFVDRTGKEIVVEKQRFQGCDNLIKKISTACGMVLAQIGEIAKYKSIWENVLITGGVTSIAGFKEALLTQLCEDHLIMEPDGERQQREESFLAKNIQKHRKNKYMGIGTPSGFVNTLEYVQSPVVIKSPKFPEYFTEWKKHGYSEVTFLGAQMVSKQVFSHSNDSFYVTREKYEEKGPSVIWDVYF</sequence>
<dbReference type="Proteomes" id="UP000243052">
    <property type="component" value="Chromosome iv"/>
</dbReference>
<dbReference type="PANTHER" id="PTHR11937">
    <property type="entry name" value="ACTIN"/>
    <property type="match status" value="1"/>
</dbReference>
<protein>
    <submittedName>
        <fullName evidence="2">HDR118Wp</fullName>
    </submittedName>
</protein>
<keyword evidence="3" id="KW-1185">Reference proteome</keyword>
<dbReference type="Pfam" id="PF00022">
    <property type="entry name" value="Actin"/>
    <property type="match status" value="1"/>
</dbReference>
<dbReference type="FunFam" id="3.90.640.60:FF:000002">
    <property type="entry name" value="Actin-like protein ARP9"/>
    <property type="match status" value="1"/>
</dbReference>
<dbReference type="STRING" id="45286.A0A0X8HSV8"/>
<dbReference type="GeneID" id="28724125"/>
<name>A0A0X8HSV8_9SACH</name>
<dbReference type="InterPro" id="IPR043129">
    <property type="entry name" value="ATPase_NBD"/>
</dbReference>
<dbReference type="CDD" id="cd10208">
    <property type="entry name" value="ASKHA_NBD_ScArp9-like"/>
    <property type="match status" value="1"/>
</dbReference>
<reference evidence="2 3" key="1">
    <citation type="submission" date="2016-01" db="EMBL/GenBank/DDBJ databases">
        <title>Genome sequence of the yeast Holleya sinecauda.</title>
        <authorList>
            <person name="Dietrich F.S."/>
        </authorList>
    </citation>
    <scope>NUCLEOTIDE SEQUENCE [LARGE SCALE GENOMIC DNA]</scope>
    <source>
        <strain evidence="2 3">ATCC 58844</strain>
    </source>
</reference>
<dbReference type="EMBL" id="CP014244">
    <property type="protein sequence ID" value="AMD20860.1"/>
    <property type="molecule type" value="Genomic_DNA"/>
</dbReference>
<dbReference type="SMART" id="SM00268">
    <property type="entry name" value="ACTIN"/>
    <property type="match status" value="1"/>
</dbReference>
<evidence type="ECO:0000313" key="2">
    <source>
        <dbReference type="EMBL" id="AMD20860.1"/>
    </source>
</evidence>
<organism evidence="2 3">
    <name type="scientific">Eremothecium sinecaudum</name>
    <dbReference type="NCBI Taxonomy" id="45286"/>
    <lineage>
        <taxon>Eukaryota</taxon>
        <taxon>Fungi</taxon>
        <taxon>Dikarya</taxon>
        <taxon>Ascomycota</taxon>
        <taxon>Saccharomycotina</taxon>
        <taxon>Saccharomycetes</taxon>
        <taxon>Saccharomycetales</taxon>
        <taxon>Saccharomycetaceae</taxon>
        <taxon>Eremothecium</taxon>
    </lineage>
</organism>
<gene>
    <name evidence="2" type="ORF">AW171_hschr42778</name>
</gene>
<accession>A0A0X8HSV8</accession>
<dbReference type="SUPFAM" id="SSF53067">
    <property type="entry name" value="Actin-like ATPase domain"/>
    <property type="match status" value="2"/>
</dbReference>
<dbReference type="RefSeq" id="XP_017987856.1">
    <property type="nucleotide sequence ID" value="XM_018132367.1"/>
</dbReference>
<dbReference type="InterPro" id="IPR004000">
    <property type="entry name" value="Actin"/>
</dbReference>
<dbReference type="Gene3D" id="3.90.640.60">
    <property type="match status" value="1"/>
</dbReference>